<organism evidence="1">
    <name type="scientific">Anguilla anguilla</name>
    <name type="common">European freshwater eel</name>
    <name type="synonym">Muraena anguilla</name>
    <dbReference type="NCBI Taxonomy" id="7936"/>
    <lineage>
        <taxon>Eukaryota</taxon>
        <taxon>Metazoa</taxon>
        <taxon>Chordata</taxon>
        <taxon>Craniata</taxon>
        <taxon>Vertebrata</taxon>
        <taxon>Euteleostomi</taxon>
        <taxon>Actinopterygii</taxon>
        <taxon>Neopterygii</taxon>
        <taxon>Teleostei</taxon>
        <taxon>Anguilliformes</taxon>
        <taxon>Anguillidae</taxon>
        <taxon>Anguilla</taxon>
    </lineage>
</organism>
<protein>
    <submittedName>
        <fullName evidence="1">Uncharacterized protein</fullName>
    </submittedName>
</protein>
<reference evidence="1" key="1">
    <citation type="submission" date="2014-11" db="EMBL/GenBank/DDBJ databases">
        <authorList>
            <person name="Amaro Gonzalez C."/>
        </authorList>
    </citation>
    <scope>NUCLEOTIDE SEQUENCE</scope>
</reference>
<dbReference type="AlphaFoldDB" id="A0A0E9QF66"/>
<reference evidence="1" key="2">
    <citation type="journal article" date="2015" name="Fish Shellfish Immunol.">
        <title>Early steps in the European eel (Anguilla anguilla)-Vibrio vulnificus interaction in the gills: Role of the RtxA13 toxin.</title>
        <authorList>
            <person name="Callol A."/>
            <person name="Pajuelo D."/>
            <person name="Ebbesson L."/>
            <person name="Teles M."/>
            <person name="MacKenzie S."/>
            <person name="Amaro C."/>
        </authorList>
    </citation>
    <scope>NUCLEOTIDE SEQUENCE</scope>
</reference>
<proteinExistence type="predicted"/>
<name>A0A0E9QF66_ANGAN</name>
<evidence type="ECO:0000313" key="1">
    <source>
        <dbReference type="EMBL" id="JAH15162.1"/>
    </source>
</evidence>
<sequence length="47" mass="4881">MLNLPSTNTMASILYITTNNTSSNGQNVVIFAASGNSMSGCIGQDEL</sequence>
<accession>A0A0E9QF66</accession>
<dbReference type="EMBL" id="GBXM01093415">
    <property type="protein sequence ID" value="JAH15162.1"/>
    <property type="molecule type" value="Transcribed_RNA"/>
</dbReference>